<keyword evidence="3" id="KW-1185">Reference proteome</keyword>
<dbReference type="AlphaFoldDB" id="A0A5C5UQL7"/>
<dbReference type="PANTHER" id="PTHR33802">
    <property type="entry name" value="SI:CH211-161H7.5-RELATED"/>
    <property type="match status" value="1"/>
</dbReference>
<feature type="transmembrane region" description="Helical" evidence="1">
    <location>
        <begin position="31"/>
        <end position="49"/>
    </location>
</feature>
<feature type="transmembrane region" description="Helical" evidence="1">
    <location>
        <begin position="70"/>
        <end position="90"/>
    </location>
</feature>
<dbReference type="Proteomes" id="UP000320791">
    <property type="component" value="Unassembled WGS sequence"/>
</dbReference>
<name>A0A5C5UQL7_9CORY</name>
<keyword evidence="1" id="KW-1133">Transmembrane helix</keyword>
<protein>
    <submittedName>
        <fullName evidence="2">Tryptophan-rich sensory protein</fullName>
    </submittedName>
</protein>
<evidence type="ECO:0000313" key="3">
    <source>
        <dbReference type="Proteomes" id="UP000320791"/>
    </source>
</evidence>
<sequence length="247" mass="27751">MNIIANTLRIGGFTTGEVSERYVNYFTPADFTFSIWIVIYGLLICYVAYQFSPIRRRLFSLVDKDIFLRIGVLFIATCLMNIGWILAWHYRAIDASLLLIIALFVVLSMIVRQVHKATYEERSTADYCCVVLPFMVYFGWITIAVIANVKAWLVSIGWHPLFENQSFWLGAALFVGLSMGIWNSVYLRDLAYSLVLVWAVFGILIKHIVGDEGVGSHSAIVVLLAATLAVTIANAVGVGVLQYRHRA</sequence>
<reference evidence="2 3" key="1">
    <citation type="submission" date="2019-08" db="EMBL/GenBank/DDBJ databases">
        <authorList>
            <person name="Lei W."/>
        </authorList>
    </citation>
    <scope>NUCLEOTIDE SEQUENCE [LARGE SCALE GENOMIC DNA]</scope>
    <source>
        <strain evidence="2 3">CCUG 58627</strain>
    </source>
</reference>
<feature type="transmembrane region" description="Helical" evidence="1">
    <location>
        <begin position="167"/>
        <end position="185"/>
    </location>
</feature>
<keyword evidence="1" id="KW-0812">Transmembrane</keyword>
<dbReference type="PANTHER" id="PTHR33802:SF1">
    <property type="entry name" value="XK-RELATED PROTEIN"/>
    <property type="match status" value="1"/>
</dbReference>
<feature type="transmembrane region" description="Helical" evidence="1">
    <location>
        <begin position="96"/>
        <end position="115"/>
    </location>
</feature>
<dbReference type="OrthoDB" id="5189031at2"/>
<evidence type="ECO:0000313" key="2">
    <source>
        <dbReference type="EMBL" id="TWT28466.1"/>
    </source>
</evidence>
<proteinExistence type="predicted"/>
<dbReference type="RefSeq" id="WP_146323551.1">
    <property type="nucleotide sequence ID" value="NZ_BAABLR010000014.1"/>
</dbReference>
<accession>A0A5C5UQL7</accession>
<feature type="transmembrane region" description="Helical" evidence="1">
    <location>
        <begin position="220"/>
        <end position="241"/>
    </location>
</feature>
<comment type="caution">
    <text evidence="2">The sequence shown here is derived from an EMBL/GenBank/DDBJ whole genome shotgun (WGS) entry which is preliminary data.</text>
</comment>
<keyword evidence="1" id="KW-0472">Membrane</keyword>
<feature type="transmembrane region" description="Helical" evidence="1">
    <location>
        <begin position="127"/>
        <end position="147"/>
    </location>
</feature>
<dbReference type="EMBL" id="VOHM01000004">
    <property type="protein sequence ID" value="TWT28466.1"/>
    <property type="molecule type" value="Genomic_DNA"/>
</dbReference>
<gene>
    <name evidence="2" type="ORF">FRX94_02520</name>
</gene>
<organism evidence="2 3">
    <name type="scientific">Corynebacterium canis</name>
    <dbReference type="NCBI Taxonomy" id="679663"/>
    <lineage>
        <taxon>Bacteria</taxon>
        <taxon>Bacillati</taxon>
        <taxon>Actinomycetota</taxon>
        <taxon>Actinomycetes</taxon>
        <taxon>Mycobacteriales</taxon>
        <taxon>Corynebacteriaceae</taxon>
        <taxon>Corynebacterium</taxon>
    </lineage>
</organism>
<feature type="transmembrane region" description="Helical" evidence="1">
    <location>
        <begin position="190"/>
        <end position="208"/>
    </location>
</feature>
<evidence type="ECO:0000256" key="1">
    <source>
        <dbReference type="SAM" id="Phobius"/>
    </source>
</evidence>